<sequence>MVLIGNRCLSISANSGVGPCVRPISCIILEDVPSILSDVWLAVQGPRNLHMVMAIKK</sequence>
<dbReference type="AlphaFoldDB" id="A0A8T1XGM4"/>
<dbReference type="EMBL" id="JAEFBK010000013">
    <property type="protein sequence ID" value="KAG7532915.1"/>
    <property type="molecule type" value="Genomic_DNA"/>
</dbReference>
<keyword evidence="2" id="KW-1185">Reference proteome</keyword>
<accession>A0A8T1XGM4</accession>
<dbReference type="Proteomes" id="UP000694240">
    <property type="component" value="Chromosome 13"/>
</dbReference>
<name>A0A8T1XGM4_9BRAS</name>
<protein>
    <submittedName>
        <fullName evidence="1">Uncharacterized protein</fullName>
    </submittedName>
</protein>
<gene>
    <name evidence="1" type="ORF">ISN45_Aa08g005570</name>
</gene>
<evidence type="ECO:0000313" key="1">
    <source>
        <dbReference type="EMBL" id="KAG7532915.1"/>
    </source>
</evidence>
<organism evidence="1 2">
    <name type="scientific">Arabidopsis thaliana x Arabidopsis arenosa</name>
    <dbReference type="NCBI Taxonomy" id="1240361"/>
    <lineage>
        <taxon>Eukaryota</taxon>
        <taxon>Viridiplantae</taxon>
        <taxon>Streptophyta</taxon>
        <taxon>Embryophyta</taxon>
        <taxon>Tracheophyta</taxon>
        <taxon>Spermatophyta</taxon>
        <taxon>Magnoliopsida</taxon>
        <taxon>eudicotyledons</taxon>
        <taxon>Gunneridae</taxon>
        <taxon>Pentapetalae</taxon>
        <taxon>rosids</taxon>
        <taxon>malvids</taxon>
        <taxon>Brassicales</taxon>
        <taxon>Brassicaceae</taxon>
        <taxon>Camelineae</taxon>
        <taxon>Arabidopsis</taxon>
    </lineage>
</organism>
<reference evidence="1 2" key="1">
    <citation type="submission" date="2020-12" db="EMBL/GenBank/DDBJ databases">
        <title>Concerted genomic and epigenomic changes stabilize Arabidopsis allopolyploids.</title>
        <authorList>
            <person name="Chen Z."/>
        </authorList>
    </citation>
    <scope>NUCLEOTIDE SEQUENCE [LARGE SCALE GENOMIC DNA]</scope>
    <source>
        <strain evidence="1">Allo738</strain>
        <tissue evidence="1">Leaf</tissue>
    </source>
</reference>
<proteinExistence type="predicted"/>
<evidence type="ECO:0000313" key="2">
    <source>
        <dbReference type="Proteomes" id="UP000694240"/>
    </source>
</evidence>
<comment type="caution">
    <text evidence="1">The sequence shown here is derived from an EMBL/GenBank/DDBJ whole genome shotgun (WGS) entry which is preliminary data.</text>
</comment>